<evidence type="ECO:0000256" key="5">
    <source>
        <dbReference type="ARBA" id="ARBA00023004"/>
    </source>
</evidence>
<evidence type="ECO:0000313" key="9">
    <source>
        <dbReference type="Proteomes" id="UP000184305"/>
    </source>
</evidence>
<keyword evidence="2 7" id="KW-0349">Heme</keyword>
<evidence type="ECO:0000256" key="3">
    <source>
        <dbReference type="ARBA" id="ARBA00022723"/>
    </source>
</evidence>
<dbReference type="AlphaFoldDB" id="A0A1M6ZII5"/>
<comment type="PTM">
    <text evidence="7">Binds 1 heme group per subunit.</text>
</comment>
<evidence type="ECO:0000256" key="1">
    <source>
        <dbReference type="ARBA" id="ARBA00022448"/>
    </source>
</evidence>
<reference evidence="9" key="1">
    <citation type="submission" date="2016-11" db="EMBL/GenBank/DDBJ databases">
        <authorList>
            <person name="Varghese N."/>
            <person name="Submissions S."/>
        </authorList>
    </citation>
    <scope>NUCLEOTIDE SEQUENCE [LARGE SCALE GENOMIC DNA]</scope>
    <source>
        <strain evidence="9">CECT 8089</strain>
    </source>
</reference>
<evidence type="ECO:0000256" key="7">
    <source>
        <dbReference type="PIRSR" id="PIRSR000027-2"/>
    </source>
</evidence>
<keyword evidence="4" id="KW-0249">Electron transport</keyword>
<dbReference type="Gene3D" id="1.20.120.10">
    <property type="entry name" value="Cytochrome c/b562"/>
    <property type="match status" value="1"/>
</dbReference>
<feature type="binding site" description="covalent" evidence="7">
    <location>
        <position position="140"/>
    </location>
    <ligand>
        <name>heme c</name>
        <dbReference type="ChEBI" id="CHEBI:61717"/>
    </ligand>
</feature>
<dbReference type="GO" id="GO:0005506">
    <property type="term" value="F:iron ion binding"/>
    <property type="evidence" value="ECO:0007669"/>
    <property type="project" value="InterPro"/>
</dbReference>
<keyword evidence="5 6" id="KW-0408">Iron</keyword>
<dbReference type="RefSeq" id="WP_073262998.1">
    <property type="nucleotide sequence ID" value="NZ_FRBQ01000001.1"/>
</dbReference>
<dbReference type="GO" id="GO:0042597">
    <property type="term" value="C:periplasmic space"/>
    <property type="evidence" value="ECO:0007669"/>
    <property type="project" value="InterPro"/>
</dbReference>
<evidence type="ECO:0000256" key="2">
    <source>
        <dbReference type="ARBA" id="ARBA00022617"/>
    </source>
</evidence>
<dbReference type="InterPro" id="IPR012127">
    <property type="entry name" value="Cyt_c_prime"/>
</dbReference>
<keyword evidence="9" id="KW-1185">Reference proteome</keyword>
<dbReference type="GO" id="GO:0020037">
    <property type="term" value="F:heme binding"/>
    <property type="evidence" value="ECO:0007669"/>
    <property type="project" value="InterPro"/>
</dbReference>
<feature type="binding site" description="covalent" evidence="7">
    <location>
        <position position="137"/>
    </location>
    <ligand>
        <name>heme c</name>
        <dbReference type="ChEBI" id="CHEBI:61717"/>
    </ligand>
</feature>
<dbReference type="GO" id="GO:0009055">
    <property type="term" value="F:electron transfer activity"/>
    <property type="evidence" value="ECO:0007669"/>
    <property type="project" value="InterPro"/>
</dbReference>
<dbReference type="SUPFAM" id="SSF47175">
    <property type="entry name" value="Cytochromes"/>
    <property type="match status" value="1"/>
</dbReference>
<feature type="binding site" description="axial binding residue" evidence="6">
    <location>
        <position position="141"/>
    </location>
    <ligand>
        <name>heme c</name>
        <dbReference type="ChEBI" id="CHEBI:61717"/>
    </ligand>
    <ligandPart>
        <name>Fe</name>
        <dbReference type="ChEBI" id="CHEBI:18248"/>
    </ligandPart>
</feature>
<protein>
    <submittedName>
        <fullName evidence="8">Cytochrome c556</fullName>
    </submittedName>
</protein>
<keyword evidence="1" id="KW-0813">Transport</keyword>
<dbReference type="InterPro" id="IPR002321">
    <property type="entry name" value="Cyt_c_II"/>
</dbReference>
<dbReference type="OrthoDB" id="5520910at2"/>
<keyword evidence="3 6" id="KW-0479">Metal-binding</keyword>
<dbReference type="GO" id="GO:0022900">
    <property type="term" value="P:electron transport chain"/>
    <property type="evidence" value="ECO:0007669"/>
    <property type="project" value="InterPro"/>
</dbReference>
<proteinExistence type="predicted"/>
<gene>
    <name evidence="8" type="ORF">SAMN05216288_1608</name>
</gene>
<dbReference type="Proteomes" id="UP000184305">
    <property type="component" value="Unassembled WGS sequence"/>
</dbReference>
<dbReference type="STRING" id="1220495.SAMN05216288_1608"/>
<evidence type="ECO:0000313" key="8">
    <source>
        <dbReference type="EMBL" id="SHL30331.1"/>
    </source>
</evidence>
<dbReference type="PIRSF" id="PIRSF000027">
    <property type="entry name" value="Cytc_c_prime"/>
    <property type="match status" value="1"/>
</dbReference>
<sequence>MRQVFWVVLASVLLNGCGGADSDSPEARRQVVFKQMLLSSEELGGMLRGRLAFRPERFAECARELNNLAALPWQYFPSPEGDERSTARPEVWDQHARFEAFAQQLQVATEALQLAASMPQVSVDQLQPALWQVEAACKRCHEAFRAY</sequence>
<evidence type="ECO:0000256" key="4">
    <source>
        <dbReference type="ARBA" id="ARBA00022982"/>
    </source>
</evidence>
<dbReference type="PROSITE" id="PS51009">
    <property type="entry name" value="CYTCII"/>
    <property type="match status" value="1"/>
</dbReference>
<evidence type="ECO:0000256" key="6">
    <source>
        <dbReference type="PIRSR" id="PIRSR000027-1"/>
    </source>
</evidence>
<name>A0A1M6ZII5_9GAMM</name>
<dbReference type="Pfam" id="PF01322">
    <property type="entry name" value="Cytochrom_C_2"/>
    <property type="match status" value="1"/>
</dbReference>
<organism evidence="8 9">
    <name type="scientific">Phytopseudomonas punonensis</name>
    <dbReference type="NCBI Taxonomy" id="1220495"/>
    <lineage>
        <taxon>Bacteria</taxon>
        <taxon>Pseudomonadati</taxon>
        <taxon>Pseudomonadota</taxon>
        <taxon>Gammaproteobacteria</taxon>
        <taxon>Pseudomonadales</taxon>
        <taxon>Pseudomonadaceae</taxon>
        <taxon>Phytopseudomonas</taxon>
    </lineage>
</organism>
<dbReference type="InterPro" id="IPR010980">
    <property type="entry name" value="Cyt_c/b562"/>
</dbReference>
<dbReference type="EMBL" id="FRBQ01000001">
    <property type="protein sequence ID" value="SHL30331.1"/>
    <property type="molecule type" value="Genomic_DNA"/>
</dbReference>
<accession>A0A1M6ZII5</accession>